<evidence type="ECO:0000313" key="3">
    <source>
        <dbReference type="Proteomes" id="UP001501867"/>
    </source>
</evidence>
<protein>
    <submittedName>
        <fullName evidence="2">Uncharacterized protein</fullName>
    </submittedName>
</protein>
<dbReference type="Proteomes" id="UP001501867">
    <property type="component" value="Unassembled WGS sequence"/>
</dbReference>
<name>A0ABN0V7V8_9ACTN</name>
<keyword evidence="1" id="KW-0732">Signal</keyword>
<evidence type="ECO:0000256" key="1">
    <source>
        <dbReference type="SAM" id="SignalP"/>
    </source>
</evidence>
<feature type="chain" id="PRO_5046966537" evidence="1">
    <location>
        <begin position="28"/>
        <end position="71"/>
    </location>
</feature>
<reference evidence="2 3" key="1">
    <citation type="journal article" date="2019" name="Int. J. Syst. Evol. Microbiol.">
        <title>The Global Catalogue of Microorganisms (GCM) 10K type strain sequencing project: providing services to taxonomists for standard genome sequencing and annotation.</title>
        <authorList>
            <consortium name="The Broad Institute Genomics Platform"/>
            <consortium name="The Broad Institute Genome Sequencing Center for Infectious Disease"/>
            <person name="Wu L."/>
            <person name="Ma J."/>
        </authorList>
    </citation>
    <scope>NUCLEOTIDE SEQUENCE [LARGE SCALE GENOMIC DNA]</scope>
    <source>
        <strain evidence="2 3">JCM 4505</strain>
    </source>
</reference>
<dbReference type="RefSeq" id="WP_344155002.1">
    <property type="nucleotide sequence ID" value="NZ_BAAABV010000011.1"/>
</dbReference>
<sequence length="71" mass="7144">MRTLLTSPALSALVLGAMALAAVPANADGVTGGTFSPSPSGAHKASELLPRGTVFPLPANKIVEISMPAFR</sequence>
<gene>
    <name evidence="2" type="ORF">GCM10010302_17000</name>
</gene>
<evidence type="ECO:0000313" key="2">
    <source>
        <dbReference type="EMBL" id="GAA0279850.1"/>
    </source>
</evidence>
<comment type="caution">
    <text evidence="2">The sequence shown here is derived from an EMBL/GenBank/DDBJ whole genome shotgun (WGS) entry which is preliminary data.</text>
</comment>
<dbReference type="EMBL" id="BAAABV010000011">
    <property type="protein sequence ID" value="GAA0279850.1"/>
    <property type="molecule type" value="Genomic_DNA"/>
</dbReference>
<organism evidence="2 3">
    <name type="scientific">Streptomyces polychromogenes</name>
    <dbReference type="NCBI Taxonomy" id="67342"/>
    <lineage>
        <taxon>Bacteria</taxon>
        <taxon>Bacillati</taxon>
        <taxon>Actinomycetota</taxon>
        <taxon>Actinomycetes</taxon>
        <taxon>Kitasatosporales</taxon>
        <taxon>Streptomycetaceae</taxon>
        <taxon>Streptomyces</taxon>
    </lineage>
</organism>
<accession>A0ABN0V7V8</accession>
<proteinExistence type="predicted"/>
<feature type="signal peptide" evidence="1">
    <location>
        <begin position="1"/>
        <end position="27"/>
    </location>
</feature>
<keyword evidence="3" id="KW-1185">Reference proteome</keyword>